<comment type="caution">
    <text evidence="1">The sequence shown here is derived from an EMBL/GenBank/DDBJ whole genome shotgun (WGS) entry which is preliminary data.</text>
</comment>
<keyword evidence="1" id="KW-0067">ATP-binding</keyword>
<keyword evidence="1" id="KW-0547">Nucleotide-binding</keyword>
<dbReference type="EC" id="3.6.4.13" evidence="1"/>
<accession>A0ACC1HM24</accession>
<reference evidence="1" key="1">
    <citation type="submission" date="2022-06" db="EMBL/GenBank/DDBJ databases">
        <title>Phylogenomic reconstructions and comparative analyses of Kickxellomycotina fungi.</title>
        <authorList>
            <person name="Reynolds N.K."/>
            <person name="Stajich J.E."/>
            <person name="Barry K."/>
            <person name="Grigoriev I.V."/>
            <person name="Crous P."/>
            <person name="Smith M.E."/>
        </authorList>
    </citation>
    <scope>NUCLEOTIDE SEQUENCE</scope>
    <source>
        <strain evidence="1">RSA 2271</strain>
    </source>
</reference>
<organism evidence="1 2">
    <name type="scientific">Spiromyces aspiralis</name>
    <dbReference type="NCBI Taxonomy" id="68401"/>
    <lineage>
        <taxon>Eukaryota</taxon>
        <taxon>Fungi</taxon>
        <taxon>Fungi incertae sedis</taxon>
        <taxon>Zoopagomycota</taxon>
        <taxon>Kickxellomycotina</taxon>
        <taxon>Kickxellomycetes</taxon>
        <taxon>Kickxellales</taxon>
        <taxon>Kickxellaceae</taxon>
        <taxon>Spiromyces</taxon>
    </lineage>
</organism>
<name>A0ACC1HM24_9FUNG</name>
<evidence type="ECO:0000313" key="2">
    <source>
        <dbReference type="Proteomes" id="UP001145114"/>
    </source>
</evidence>
<protein>
    <submittedName>
        <fullName evidence="1">DEAD-box ATP-dependent RNA helicase 35</fullName>
        <ecNumber evidence="1">3.6.4.13</ecNumber>
    </submittedName>
</protein>
<proteinExistence type="predicted"/>
<dbReference type="EMBL" id="JAMZIH010002309">
    <property type="protein sequence ID" value="KAJ1677534.1"/>
    <property type="molecule type" value="Genomic_DNA"/>
</dbReference>
<keyword evidence="1" id="KW-0378">Hydrolase</keyword>
<keyword evidence="1" id="KW-0347">Helicase</keyword>
<sequence>MSQVLHEKSGYPELRSLLCIGGISMQEQSYALDRGVHMVVATPGRLQDMLQKKRFNLDLCKYLCMDEADRMIDMGFEEDVRNIMSFFKYQRQTLLFSATMPKKIQDFAQSSLVKPVIVNVGRAGAASLDIIQQVEYVKQEMRILYLLDCLQKTAPPVLIFAENKNDVDDIQEYLLLKGVEAVAIHGGKTQEEREYAIKAYREGKKDVLVATDVASKGLDFPQIQHVINFDMPKEIEDYVHRIGRTGRSGKTGVATTFINMNSSEQVLLDLKHLLMEARQRVPPFLMALHDPADKYRKADGTIDRSIGCAFCGGLGHRILDCPKLEQQRRVELASMRERESRYGGGGNDY</sequence>
<keyword evidence="2" id="KW-1185">Reference proteome</keyword>
<evidence type="ECO:0000313" key="1">
    <source>
        <dbReference type="EMBL" id="KAJ1677534.1"/>
    </source>
</evidence>
<gene>
    <name evidence="1" type="primary">RH35</name>
    <name evidence="1" type="ORF">EV182_005967</name>
</gene>
<dbReference type="Proteomes" id="UP001145114">
    <property type="component" value="Unassembled WGS sequence"/>
</dbReference>